<evidence type="ECO:0000256" key="15">
    <source>
        <dbReference type="HAMAP-Rule" id="MF_00104"/>
    </source>
</evidence>
<comment type="catalytic activity">
    <reaction evidence="1 15">
        <text>Endonucleolytic cleavage to 5'-phosphomonoester.</text>
        <dbReference type="EC" id="3.1.26.3"/>
    </reaction>
</comment>
<feature type="binding site" evidence="15">
    <location>
        <position position="45"/>
    </location>
    <ligand>
        <name>Mg(2+)</name>
        <dbReference type="ChEBI" id="CHEBI:18420"/>
    </ligand>
</feature>
<evidence type="ECO:0000256" key="12">
    <source>
        <dbReference type="ARBA" id="ARBA00022801"/>
    </source>
</evidence>
<sequence>MGNSLNQLQDRIKYCFKNSRLLEMSLTHISHSKENKLPYNYERLEFLGDSIVNFLLVDLLYEKFSRLPLGKLAMIKAYLISEQFLSRLAKKWDLPKFIKVGKNEEIKGRRESSSVHADVFEAVWAAIYIDSGRSIDFVKGLFRYHFEKDVTEAIKNGDFYTDFKTLLQEITQSLYREKPTYRLLKSEGPAHEQTFTVECRIKDFKTTAEGKTKKEAEQKAAKKMIEQHFKEIFEKKKF</sequence>
<dbReference type="HAMAP" id="MF_00104">
    <property type="entry name" value="RNase_III"/>
    <property type="match status" value="1"/>
</dbReference>
<dbReference type="FunFam" id="3.30.160.20:FF:000003">
    <property type="entry name" value="Ribonuclease 3"/>
    <property type="match status" value="1"/>
</dbReference>
<evidence type="ECO:0000256" key="13">
    <source>
        <dbReference type="ARBA" id="ARBA00022842"/>
    </source>
</evidence>
<dbReference type="GO" id="GO:0003725">
    <property type="term" value="F:double-stranded RNA binding"/>
    <property type="evidence" value="ECO:0007669"/>
    <property type="project" value="TreeGrafter"/>
</dbReference>
<dbReference type="GO" id="GO:0004525">
    <property type="term" value="F:ribonuclease III activity"/>
    <property type="evidence" value="ECO:0007669"/>
    <property type="project" value="UniProtKB-UniRule"/>
</dbReference>
<protein>
    <recommendedName>
        <fullName evidence="15">Ribonuclease 3</fullName>
        <ecNumber evidence="15">3.1.26.3</ecNumber>
    </recommendedName>
    <alternativeName>
        <fullName evidence="15">Ribonuclease III</fullName>
        <shortName evidence="15">RNase III</shortName>
    </alternativeName>
</protein>
<evidence type="ECO:0000256" key="11">
    <source>
        <dbReference type="ARBA" id="ARBA00022759"/>
    </source>
</evidence>
<dbReference type="GO" id="GO:0046872">
    <property type="term" value="F:metal ion binding"/>
    <property type="evidence" value="ECO:0007669"/>
    <property type="project" value="UniProtKB-KW"/>
</dbReference>
<dbReference type="PROSITE" id="PS50137">
    <property type="entry name" value="DS_RBD"/>
    <property type="match status" value="1"/>
</dbReference>
<feature type="binding site" evidence="15">
    <location>
        <position position="118"/>
    </location>
    <ligand>
        <name>Mg(2+)</name>
        <dbReference type="ChEBI" id="CHEBI:18420"/>
    </ligand>
</feature>
<evidence type="ECO:0000256" key="9">
    <source>
        <dbReference type="ARBA" id="ARBA00022722"/>
    </source>
</evidence>
<dbReference type="CDD" id="cd10845">
    <property type="entry name" value="DSRM_RNAse_III_family"/>
    <property type="match status" value="1"/>
</dbReference>
<keyword evidence="6 15" id="KW-0698">rRNA processing</keyword>
<dbReference type="CDD" id="cd00593">
    <property type="entry name" value="RIBOc"/>
    <property type="match status" value="1"/>
</dbReference>
<dbReference type="EMBL" id="DQVE01000042">
    <property type="protein sequence ID" value="HIP98486.1"/>
    <property type="molecule type" value="Genomic_DNA"/>
</dbReference>
<dbReference type="SUPFAM" id="SSF54768">
    <property type="entry name" value="dsRNA-binding domain-like"/>
    <property type="match status" value="1"/>
</dbReference>
<dbReference type="SUPFAM" id="SSF69065">
    <property type="entry name" value="RNase III domain-like"/>
    <property type="match status" value="1"/>
</dbReference>
<dbReference type="GO" id="GO:0010468">
    <property type="term" value="P:regulation of gene expression"/>
    <property type="evidence" value="ECO:0007669"/>
    <property type="project" value="TreeGrafter"/>
</dbReference>
<keyword evidence="10 15" id="KW-0479">Metal-binding</keyword>
<keyword evidence="8 15" id="KW-0819">tRNA processing</keyword>
<dbReference type="Gene3D" id="3.30.160.20">
    <property type="match status" value="1"/>
</dbReference>
<dbReference type="GO" id="GO:0019843">
    <property type="term" value="F:rRNA binding"/>
    <property type="evidence" value="ECO:0007669"/>
    <property type="project" value="UniProtKB-KW"/>
</dbReference>
<feature type="binding site" evidence="15">
    <location>
        <position position="121"/>
    </location>
    <ligand>
        <name>Mg(2+)</name>
        <dbReference type="ChEBI" id="CHEBI:18420"/>
    </ligand>
</feature>
<dbReference type="GO" id="GO:0042802">
    <property type="term" value="F:identical protein binding"/>
    <property type="evidence" value="ECO:0007669"/>
    <property type="project" value="UniProtKB-ARBA"/>
</dbReference>
<dbReference type="EC" id="3.1.26.3" evidence="15"/>
<comment type="subunit">
    <text evidence="4 15">Homodimer.</text>
</comment>
<comment type="function">
    <text evidence="15">Digests double-stranded RNA. Involved in the processing of primary rRNA transcript to yield the immediate precursors to the large and small rRNAs (23S and 16S). Processes some mRNAs, and tRNAs when they are encoded in the rRNA operon. Processes pre-crRNA and tracrRNA of type II CRISPR loci if present in the organism.</text>
</comment>
<dbReference type="PANTHER" id="PTHR11207">
    <property type="entry name" value="RIBONUCLEASE III"/>
    <property type="match status" value="1"/>
</dbReference>
<keyword evidence="15" id="KW-0699">rRNA-binding</keyword>
<evidence type="ECO:0000256" key="6">
    <source>
        <dbReference type="ARBA" id="ARBA00022552"/>
    </source>
</evidence>
<feature type="active site" evidence="15">
    <location>
        <position position="121"/>
    </location>
</feature>
<comment type="caution">
    <text evidence="18">The sequence shown here is derived from an EMBL/GenBank/DDBJ whole genome shotgun (WGS) entry which is preliminary data.</text>
</comment>
<dbReference type="InterPro" id="IPR011907">
    <property type="entry name" value="RNase_III"/>
</dbReference>
<dbReference type="PROSITE" id="PS00517">
    <property type="entry name" value="RNASE_3_1"/>
    <property type="match status" value="1"/>
</dbReference>
<gene>
    <name evidence="15 18" type="primary">rnc</name>
    <name evidence="18" type="ORF">EYH37_03885</name>
</gene>
<dbReference type="InterPro" id="IPR036389">
    <property type="entry name" value="RNase_III_sf"/>
</dbReference>
<dbReference type="GO" id="GO:0006364">
    <property type="term" value="P:rRNA processing"/>
    <property type="evidence" value="ECO:0007669"/>
    <property type="project" value="UniProtKB-UniRule"/>
</dbReference>
<dbReference type="Proteomes" id="UP000606463">
    <property type="component" value="Unassembled WGS sequence"/>
</dbReference>
<evidence type="ECO:0000313" key="19">
    <source>
        <dbReference type="Proteomes" id="UP000606463"/>
    </source>
</evidence>
<dbReference type="GO" id="GO:0005737">
    <property type="term" value="C:cytoplasm"/>
    <property type="evidence" value="ECO:0007669"/>
    <property type="project" value="UniProtKB-SubCell"/>
</dbReference>
<keyword evidence="9 15" id="KW-0540">Nuclease</keyword>
<evidence type="ECO:0000256" key="14">
    <source>
        <dbReference type="ARBA" id="ARBA00022884"/>
    </source>
</evidence>
<dbReference type="Pfam" id="PF00035">
    <property type="entry name" value="dsrm"/>
    <property type="match status" value="1"/>
</dbReference>
<feature type="active site" evidence="15">
    <location>
        <position position="49"/>
    </location>
</feature>
<dbReference type="GO" id="GO:0008033">
    <property type="term" value="P:tRNA processing"/>
    <property type="evidence" value="ECO:0007669"/>
    <property type="project" value="UniProtKB-KW"/>
</dbReference>
<evidence type="ECO:0000259" key="16">
    <source>
        <dbReference type="PROSITE" id="PS50137"/>
    </source>
</evidence>
<feature type="domain" description="RNase III" evidence="17">
    <location>
        <begin position="5"/>
        <end position="132"/>
    </location>
</feature>
<evidence type="ECO:0000313" key="18">
    <source>
        <dbReference type="EMBL" id="HIP98486.1"/>
    </source>
</evidence>
<evidence type="ECO:0000256" key="8">
    <source>
        <dbReference type="ARBA" id="ARBA00022694"/>
    </source>
</evidence>
<evidence type="ECO:0000256" key="3">
    <source>
        <dbReference type="ARBA" id="ARBA00010183"/>
    </source>
</evidence>
<organism evidence="18 19">
    <name type="scientific">Aquifex aeolicus</name>
    <dbReference type="NCBI Taxonomy" id="63363"/>
    <lineage>
        <taxon>Bacteria</taxon>
        <taxon>Pseudomonadati</taxon>
        <taxon>Aquificota</taxon>
        <taxon>Aquificia</taxon>
        <taxon>Aquificales</taxon>
        <taxon>Aquificaceae</taxon>
        <taxon>Aquifex</taxon>
    </lineage>
</organism>
<evidence type="ECO:0000256" key="10">
    <source>
        <dbReference type="ARBA" id="ARBA00022723"/>
    </source>
</evidence>
<dbReference type="NCBIfam" id="TIGR02191">
    <property type="entry name" value="RNaseIII"/>
    <property type="match status" value="1"/>
</dbReference>
<comment type="subcellular location">
    <subcellularLocation>
        <location evidence="2 15">Cytoplasm</location>
    </subcellularLocation>
</comment>
<dbReference type="Gene3D" id="1.10.1520.10">
    <property type="entry name" value="Ribonuclease III domain"/>
    <property type="match status" value="1"/>
</dbReference>
<dbReference type="InterPro" id="IPR014720">
    <property type="entry name" value="dsRBD_dom"/>
</dbReference>
<comment type="cofactor">
    <cofactor evidence="15">
        <name>Mg(2+)</name>
        <dbReference type="ChEBI" id="CHEBI:18420"/>
    </cofactor>
</comment>
<dbReference type="SMART" id="SM00358">
    <property type="entry name" value="DSRM"/>
    <property type="match status" value="1"/>
</dbReference>
<keyword evidence="7 15" id="KW-0507">mRNA processing</keyword>
<keyword evidence="12 15" id="KW-0378">Hydrolase</keyword>
<keyword evidence="5 15" id="KW-0963">Cytoplasm</keyword>
<feature type="domain" description="DRBM" evidence="16">
    <location>
        <begin position="162"/>
        <end position="230"/>
    </location>
</feature>
<comment type="similarity">
    <text evidence="3">Belongs to the ribonuclease III family.</text>
</comment>
<evidence type="ECO:0000256" key="2">
    <source>
        <dbReference type="ARBA" id="ARBA00004496"/>
    </source>
</evidence>
<keyword evidence="14 15" id="KW-0694">RNA-binding</keyword>
<dbReference type="FunFam" id="1.10.1520.10:FF:000001">
    <property type="entry name" value="Ribonuclease 3"/>
    <property type="match status" value="1"/>
</dbReference>
<reference evidence="18" key="1">
    <citation type="journal article" date="2020" name="ISME J.">
        <title>Gammaproteobacteria mediating utilization of methyl-, sulfur- and petroleum organic compounds in deep ocean hydrothermal plumes.</title>
        <authorList>
            <person name="Zhou Z."/>
            <person name="Liu Y."/>
            <person name="Pan J."/>
            <person name="Cron B.R."/>
            <person name="Toner B.M."/>
            <person name="Anantharaman K."/>
            <person name="Breier J.A."/>
            <person name="Dick G.J."/>
            <person name="Li M."/>
        </authorList>
    </citation>
    <scope>NUCLEOTIDE SEQUENCE</scope>
    <source>
        <strain evidence="18">SZUA-1501</strain>
    </source>
</reference>
<accession>A0A9D1CFJ1</accession>
<evidence type="ECO:0000256" key="1">
    <source>
        <dbReference type="ARBA" id="ARBA00000109"/>
    </source>
</evidence>
<dbReference type="PROSITE" id="PS50142">
    <property type="entry name" value="RNASE_3_2"/>
    <property type="match status" value="1"/>
</dbReference>
<proteinExistence type="inferred from homology"/>
<dbReference type="InterPro" id="IPR000999">
    <property type="entry name" value="RNase_III_dom"/>
</dbReference>
<dbReference type="GO" id="GO:0006397">
    <property type="term" value="P:mRNA processing"/>
    <property type="evidence" value="ECO:0007669"/>
    <property type="project" value="UniProtKB-UniRule"/>
</dbReference>
<keyword evidence="11 15" id="KW-0255">Endonuclease</keyword>
<evidence type="ECO:0000256" key="5">
    <source>
        <dbReference type="ARBA" id="ARBA00022490"/>
    </source>
</evidence>
<keyword evidence="13 15" id="KW-0460">Magnesium</keyword>
<evidence type="ECO:0000256" key="7">
    <source>
        <dbReference type="ARBA" id="ARBA00022664"/>
    </source>
</evidence>
<dbReference type="PANTHER" id="PTHR11207:SF0">
    <property type="entry name" value="RIBONUCLEASE 3"/>
    <property type="match status" value="1"/>
</dbReference>
<evidence type="ECO:0000259" key="17">
    <source>
        <dbReference type="PROSITE" id="PS50142"/>
    </source>
</evidence>
<dbReference type="SMART" id="SM00535">
    <property type="entry name" value="RIBOc"/>
    <property type="match status" value="1"/>
</dbReference>
<dbReference type="Pfam" id="PF14622">
    <property type="entry name" value="Ribonucleas_3_3"/>
    <property type="match status" value="1"/>
</dbReference>
<name>A0A9D1CFJ1_AQUAO</name>
<dbReference type="AlphaFoldDB" id="A0A9D1CFJ1"/>
<evidence type="ECO:0000256" key="4">
    <source>
        <dbReference type="ARBA" id="ARBA00011738"/>
    </source>
</evidence>